<dbReference type="InterPro" id="IPR019734">
    <property type="entry name" value="TPR_rpt"/>
</dbReference>
<dbReference type="Pfam" id="PF13174">
    <property type="entry name" value="TPR_6"/>
    <property type="match status" value="1"/>
</dbReference>
<dbReference type="PANTHER" id="PTHR44858">
    <property type="entry name" value="TETRATRICOPEPTIDE REPEAT PROTEIN 6"/>
    <property type="match status" value="1"/>
</dbReference>
<protein>
    <recommendedName>
        <fullName evidence="4">Tetratricopeptide repeat protein</fullName>
    </recommendedName>
</protein>
<organism evidence="3">
    <name type="scientific">hydrothermal vent metagenome</name>
    <dbReference type="NCBI Taxonomy" id="652676"/>
    <lineage>
        <taxon>unclassified sequences</taxon>
        <taxon>metagenomes</taxon>
        <taxon>ecological metagenomes</taxon>
    </lineage>
</organism>
<proteinExistence type="predicted"/>
<gene>
    <name evidence="3" type="ORF">MNBD_NITROSPIRAE03-1867</name>
</gene>
<keyword evidence="1" id="KW-0677">Repeat</keyword>
<dbReference type="PANTHER" id="PTHR44858:SF17">
    <property type="match status" value="1"/>
</dbReference>
<dbReference type="InterPro" id="IPR050498">
    <property type="entry name" value="Ycf3"/>
</dbReference>
<dbReference type="Gene3D" id="1.25.40.10">
    <property type="entry name" value="Tetratricopeptide repeat domain"/>
    <property type="match status" value="1"/>
</dbReference>
<evidence type="ECO:0000256" key="2">
    <source>
        <dbReference type="ARBA" id="ARBA00022803"/>
    </source>
</evidence>
<dbReference type="InterPro" id="IPR011990">
    <property type="entry name" value="TPR-like_helical_dom_sf"/>
</dbReference>
<accession>A0A3B1CP67</accession>
<dbReference type="SUPFAM" id="SSF48452">
    <property type="entry name" value="TPR-like"/>
    <property type="match status" value="1"/>
</dbReference>
<sequence length="359" mass="39744">MALEDIEKLKARLEKDPSSKLFVPLAEEYRKAGMYDEAIDVLLKELQKQPAYTTARVSLGKIYLERGQTSEAARELEKVIAAVPDNLFAQKKLAEIYKSIGDAERAVSCLQKVLEINPRDEEAKKTLEALTVSIQKSPEGDMEQEVLEVFESGPAEMSAEGFAETVDAEEVVEGSAEEQPFYLEPEPVEKIEFPDAGRSENIDVADTIGAADFEESRQFGELVSEDIHETAGDDSTMFAMPDEVRQEEPFSGITDDSSFSFDDMLEGLTDSAGRPASSEVDALLREADGYIDAGQYMKAVDLYSGVLDTDPDNSKVRQRVEELKYYLKMIGKDTGSLVERLEGFCAGLRNRGNEFFGSS</sequence>
<dbReference type="Pfam" id="PF14559">
    <property type="entry name" value="TPR_19"/>
    <property type="match status" value="1"/>
</dbReference>
<dbReference type="PROSITE" id="PS50005">
    <property type="entry name" value="TPR"/>
    <property type="match status" value="4"/>
</dbReference>
<reference evidence="3" key="1">
    <citation type="submission" date="2018-06" db="EMBL/GenBank/DDBJ databases">
        <authorList>
            <person name="Zhirakovskaya E."/>
        </authorList>
    </citation>
    <scope>NUCLEOTIDE SEQUENCE</scope>
</reference>
<dbReference type="EMBL" id="UOGI01000126">
    <property type="protein sequence ID" value="VAX31919.1"/>
    <property type="molecule type" value="Genomic_DNA"/>
</dbReference>
<evidence type="ECO:0000256" key="1">
    <source>
        <dbReference type="ARBA" id="ARBA00022737"/>
    </source>
</evidence>
<evidence type="ECO:0000313" key="3">
    <source>
        <dbReference type="EMBL" id="VAX31919.1"/>
    </source>
</evidence>
<dbReference type="SMART" id="SM00028">
    <property type="entry name" value="TPR"/>
    <property type="match status" value="4"/>
</dbReference>
<evidence type="ECO:0008006" key="4">
    <source>
        <dbReference type="Google" id="ProtNLM"/>
    </source>
</evidence>
<dbReference type="AlphaFoldDB" id="A0A3B1CP67"/>
<keyword evidence="2" id="KW-0802">TPR repeat</keyword>
<name>A0A3B1CP67_9ZZZZ</name>